<dbReference type="InterPro" id="IPR013830">
    <property type="entry name" value="SGNH_hydro"/>
</dbReference>
<dbReference type="PANTHER" id="PTHR37981">
    <property type="entry name" value="LIPASE 2"/>
    <property type="match status" value="1"/>
</dbReference>
<gene>
    <name evidence="4" type="ORF">NP095_10080</name>
</gene>
<dbReference type="InterPro" id="IPR006311">
    <property type="entry name" value="TAT_signal"/>
</dbReference>
<feature type="signal peptide" evidence="2">
    <location>
        <begin position="1"/>
        <end position="29"/>
    </location>
</feature>
<dbReference type="Proteomes" id="UP001315860">
    <property type="component" value="Chromosome"/>
</dbReference>
<dbReference type="GO" id="GO:0016787">
    <property type="term" value="F:hydrolase activity"/>
    <property type="evidence" value="ECO:0007669"/>
    <property type="project" value="UniProtKB-KW"/>
</dbReference>
<evidence type="ECO:0000256" key="2">
    <source>
        <dbReference type="SAM" id="SignalP"/>
    </source>
</evidence>
<protein>
    <submittedName>
        <fullName evidence="4">SGNH/GDSL hydrolase family protein</fullName>
    </submittedName>
</protein>
<feature type="region of interest" description="Disordered" evidence="1">
    <location>
        <begin position="294"/>
        <end position="316"/>
    </location>
</feature>
<dbReference type="Pfam" id="PF13472">
    <property type="entry name" value="Lipase_GDSL_2"/>
    <property type="match status" value="1"/>
</dbReference>
<feature type="domain" description="SGNH hydrolase-type esterase" evidence="3">
    <location>
        <begin position="48"/>
        <end position="277"/>
    </location>
</feature>
<dbReference type="CDD" id="cd01823">
    <property type="entry name" value="SEST_like"/>
    <property type="match status" value="1"/>
</dbReference>
<dbReference type="SUPFAM" id="SSF52266">
    <property type="entry name" value="SGNH hydrolase"/>
    <property type="match status" value="1"/>
</dbReference>
<proteinExistence type="predicted"/>
<feature type="chain" id="PRO_5046211020" evidence="2">
    <location>
        <begin position="30"/>
        <end position="418"/>
    </location>
</feature>
<dbReference type="InterPro" id="IPR037460">
    <property type="entry name" value="SEST-like"/>
</dbReference>
<accession>A0ABY5KEZ6</accession>
<evidence type="ECO:0000313" key="5">
    <source>
        <dbReference type="Proteomes" id="UP001315860"/>
    </source>
</evidence>
<dbReference type="InterPro" id="IPR036514">
    <property type="entry name" value="SGNH_hydro_sf"/>
</dbReference>
<organism evidence="4 5">
    <name type="scientific">Aeromicrobium duanguangcaii</name>
    <dbReference type="NCBI Taxonomy" id="2968086"/>
    <lineage>
        <taxon>Bacteria</taxon>
        <taxon>Bacillati</taxon>
        <taxon>Actinomycetota</taxon>
        <taxon>Actinomycetes</taxon>
        <taxon>Propionibacteriales</taxon>
        <taxon>Nocardioidaceae</taxon>
        <taxon>Aeromicrobium</taxon>
    </lineage>
</organism>
<dbReference type="EMBL" id="CP101990">
    <property type="protein sequence ID" value="UUI67551.1"/>
    <property type="molecule type" value="Genomic_DNA"/>
</dbReference>
<keyword evidence="5" id="KW-1185">Reference proteome</keyword>
<evidence type="ECO:0000256" key="1">
    <source>
        <dbReference type="SAM" id="MobiDB-lite"/>
    </source>
</evidence>
<reference evidence="4 5" key="1">
    <citation type="submission" date="2022-07" db="EMBL/GenBank/DDBJ databases">
        <title>Novel species in genus Aeromicrobium.</title>
        <authorList>
            <person name="Ye L."/>
        </authorList>
    </citation>
    <scope>NUCLEOTIDE SEQUENCE [LARGE SCALE GENOMIC DNA]</scope>
    <source>
        <strain evidence="5">zg-Y50</strain>
    </source>
</reference>
<dbReference type="Gene3D" id="3.40.50.1110">
    <property type="entry name" value="SGNH hydrolase"/>
    <property type="match status" value="1"/>
</dbReference>
<sequence>MSVSARRRLTATAALALVAPLLALPAASATDAVSPVWDHTAPGEHYVALGDSFVAGPGIMPARDAGCGRSELNLPTLVATELSVASFTDASCSAARTTHLWASQQANATLNPPQLNAIGPETTLVTLGPLGGNDLDAPGLAWTCVTVGCSDLPTQPTHDAIDALTPTYRRVIAEVRQRAPHARIFALGYGHFVPAQACERLGQASDADLGHLQALADRLSDMIGRVAAEEDVPFVDLRAIEGWDEHSACADPADQWMRGLDALDDGGAPLHPSALGMTVMAAHTLEAIRRPVLETPAPPIPRPTTSRPVVAPRPPSSAQRLTAAASSVRVRARCIGPRKQRRVRLSVNGGQGLVRQTAFRIGKRWSAIDRRAPFTTTRRVSALRRAKVKGPVRATVTLRHGTAQRTTTVRVRLPSCLR</sequence>
<keyword evidence="4" id="KW-0378">Hydrolase</keyword>
<keyword evidence="2" id="KW-0732">Signal</keyword>
<evidence type="ECO:0000259" key="3">
    <source>
        <dbReference type="Pfam" id="PF13472"/>
    </source>
</evidence>
<dbReference type="PROSITE" id="PS51318">
    <property type="entry name" value="TAT"/>
    <property type="match status" value="1"/>
</dbReference>
<dbReference type="PANTHER" id="PTHR37981:SF1">
    <property type="entry name" value="SGNH HYDROLASE-TYPE ESTERASE DOMAIN-CONTAINING PROTEIN"/>
    <property type="match status" value="1"/>
</dbReference>
<dbReference type="RefSeq" id="WP_232419077.1">
    <property type="nucleotide sequence ID" value="NZ_CP101990.1"/>
</dbReference>
<name>A0ABY5KEZ6_9ACTN</name>
<evidence type="ECO:0000313" key="4">
    <source>
        <dbReference type="EMBL" id="UUI67551.1"/>
    </source>
</evidence>